<comment type="subcellular location">
    <subcellularLocation>
        <location evidence="3">Cytoplasm</location>
    </subcellularLocation>
</comment>
<dbReference type="PANTHER" id="PTHR33231">
    <property type="entry name" value="30S RIBOSOMAL PROTEIN"/>
    <property type="match status" value="1"/>
</dbReference>
<dbReference type="RefSeq" id="WP_166234331.1">
    <property type="nucleotide sequence ID" value="NZ_CP049865.1"/>
</dbReference>
<accession>A0A6G7Y908</accession>
<dbReference type="EMBL" id="CP049865">
    <property type="protein sequence ID" value="QIK73260.1"/>
    <property type="molecule type" value="Genomic_DNA"/>
</dbReference>
<name>A0A6G7Y908_9ACTN</name>
<dbReference type="InterPro" id="IPR050574">
    <property type="entry name" value="HPF/YfiA_ribosome-assoc"/>
</dbReference>
<dbReference type="InterPro" id="IPR038416">
    <property type="entry name" value="Ribosom_S30AE_C_sf"/>
</dbReference>
<evidence type="ECO:0000256" key="3">
    <source>
        <dbReference type="HAMAP-Rule" id="MF_00839"/>
    </source>
</evidence>
<dbReference type="GO" id="GO:0045900">
    <property type="term" value="P:negative regulation of translational elongation"/>
    <property type="evidence" value="ECO:0007669"/>
    <property type="project" value="TreeGrafter"/>
</dbReference>
<dbReference type="InterPro" id="IPR036567">
    <property type="entry name" value="RHF-like"/>
</dbReference>
<dbReference type="HAMAP" id="MF_00839">
    <property type="entry name" value="HPF"/>
    <property type="match status" value="1"/>
</dbReference>
<comment type="subunit">
    <text evidence="3">Interacts with 100S ribosomes.</text>
</comment>
<dbReference type="Gene3D" id="3.30.505.50">
    <property type="entry name" value="Sigma 54 modulation/S30EA ribosomal protein, C-terminal domain"/>
    <property type="match status" value="1"/>
</dbReference>
<dbReference type="NCBIfam" id="TIGR00741">
    <property type="entry name" value="yfiA"/>
    <property type="match status" value="1"/>
</dbReference>
<organism evidence="5 6">
    <name type="scientific">Propioniciclava coleopterorum</name>
    <dbReference type="NCBI Taxonomy" id="2714937"/>
    <lineage>
        <taxon>Bacteria</taxon>
        <taxon>Bacillati</taxon>
        <taxon>Actinomycetota</taxon>
        <taxon>Actinomycetes</taxon>
        <taxon>Propionibacteriales</taxon>
        <taxon>Propionibacteriaceae</taxon>
        <taxon>Propioniciclava</taxon>
    </lineage>
</organism>
<dbReference type="GO" id="GO:0043024">
    <property type="term" value="F:ribosomal small subunit binding"/>
    <property type="evidence" value="ECO:0007669"/>
    <property type="project" value="TreeGrafter"/>
</dbReference>
<gene>
    <name evidence="5" type="primary">raiA</name>
    <name evidence="3" type="synonym">hpf</name>
    <name evidence="5" type="ORF">G7070_14585</name>
</gene>
<dbReference type="KEGG" id="prv:G7070_14585"/>
<comment type="similarity">
    <text evidence="3">Belongs to the HPF/YfiA ribosome-associated protein family. Long HPF subfamily.</text>
</comment>
<dbReference type="Gene3D" id="3.30.160.100">
    <property type="entry name" value="Ribosome hibernation promotion factor-like"/>
    <property type="match status" value="1"/>
</dbReference>
<dbReference type="FunFam" id="3.30.505.50:FF:000002">
    <property type="entry name" value="Ribosome hibernation promoting factor"/>
    <property type="match status" value="1"/>
</dbReference>
<protein>
    <recommendedName>
        <fullName evidence="3">Ribosome hibernation promoting factor</fullName>
        <shortName evidence="3">HPF</shortName>
    </recommendedName>
</protein>
<dbReference type="InterPro" id="IPR032528">
    <property type="entry name" value="Ribosom_S30AE_C"/>
</dbReference>
<dbReference type="InterPro" id="IPR003489">
    <property type="entry name" value="RHF/RaiA"/>
</dbReference>
<dbReference type="InterPro" id="IPR034694">
    <property type="entry name" value="HPF_long/plastid"/>
</dbReference>
<keyword evidence="6" id="KW-1185">Reference proteome</keyword>
<reference evidence="5 6" key="1">
    <citation type="submission" date="2020-03" db="EMBL/GenBank/DDBJ databases">
        <title>Propioniciclava sp. nov., isolated from Hydrophilus acuminatus.</title>
        <authorList>
            <person name="Hyun D.-W."/>
            <person name="Bae J.-W."/>
        </authorList>
    </citation>
    <scope>NUCLEOTIDE SEQUENCE [LARGE SCALE GENOMIC DNA]</scope>
    <source>
        <strain evidence="5 6">HDW11</strain>
    </source>
</reference>
<evidence type="ECO:0000256" key="2">
    <source>
        <dbReference type="ARBA" id="ARBA00022845"/>
    </source>
</evidence>
<dbReference type="Pfam" id="PF02482">
    <property type="entry name" value="Ribosomal_S30AE"/>
    <property type="match status" value="1"/>
</dbReference>
<dbReference type="GO" id="GO:0022627">
    <property type="term" value="C:cytosolic small ribosomal subunit"/>
    <property type="evidence" value="ECO:0007669"/>
    <property type="project" value="TreeGrafter"/>
</dbReference>
<proteinExistence type="inferred from homology"/>
<evidence type="ECO:0000256" key="1">
    <source>
        <dbReference type="ARBA" id="ARBA00022490"/>
    </source>
</evidence>
<comment type="function">
    <text evidence="3">Required for dimerization of active 70S ribosomes into 100S ribosomes in stationary phase; 100S ribosomes are translationally inactive and sometimes present during exponential growth.</text>
</comment>
<keyword evidence="2 3" id="KW-0810">Translation regulation</keyword>
<dbReference type="Pfam" id="PF16321">
    <property type="entry name" value="Ribosom_S30AE_C"/>
    <property type="match status" value="1"/>
</dbReference>
<dbReference type="Proteomes" id="UP000501058">
    <property type="component" value="Chromosome"/>
</dbReference>
<evidence type="ECO:0000259" key="4">
    <source>
        <dbReference type="Pfam" id="PF16321"/>
    </source>
</evidence>
<dbReference type="PANTHER" id="PTHR33231:SF1">
    <property type="entry name" value="30S RIBOSOMAL PROTEIN"/>
    <property type="match status" value="1"/>
</dbReference>
<evidence type="ECO:0000313" key="5">
    <source>
        <dbReference type="EMBL" id="QIK73260.1"/>
    </source>
</evidence>
<keyword evidence="1 3" id="KW-0963">Cytoplasm</keyword>
<dbReference type="AlphaFoldDB" id="A0A6G7Y908"/>
<dbReference type="SUPFAM" id="SSF69754">
    <property type="entry name" value="Ribosome binding protein Y (YfiA homologue)"/>
    <property type="match status" value="1"/>
</dbReference>
<sequence length="201" mass="22404">MDVIVTGRRCTISDDFREKATERIQGIERFRDRVQRVEVQVSASPHKQPDQAVRAEITLIGKGPVIRSEASSDDKYVAFEHALDKMKSQLRKAADRRKVHRGLRVAETLDAASPAVNGAGEDEGTEVRRIAGLEVTGDGPLVVREKVFTTSPLTLAQALDEMELVGHDFFLYVDADSGRPSVVYRRRAYDYGVIHLDVAEK</sequence>
<feature type="domain" description="Sigma 54 modulation/S30EA ribosomal protein C-terminal" evidence="4">
    <location>
        <begin position="140"/>
        <end position="193"/>
    </location>
</feature>
<dbReference type="CDD" id="cd00552">
    <property type="entry name" value="RaiA"/>
    <property type="match status" value="1"/>
</dbReference>
<evidence type="ECO:0000313" key="6">
    <source>
        <dbReference type="Proteomes" id="UP000501058"/>
    </source>
</evidence>